<protein>
    <recommendedName>
        <fullName evidence="3">Tetratricopeptide repeat protein</fullName>
    </recommendedName>
</protein>
<dbReference type="SUPFAM" id="SSF48452">
    <property type="entry name" value="TPR-like"/>
    <property type="match status" value="1"/>
</dbReference>
<dbReference type="Proteomes" id="UP000005439">
    <property type="component" value="Chromosome"/>
</dbReference>
<keyword evidence="2" id="KW-1185">Reference proteome</keyword>
<organism evidence="1 2">
    <name type="scientific">Sulfobacillus acidophilus (strain ATCC 700253 / DSM 10332 / NAL)</name>
    <dbReference type="NCBI Taxonomy" id="679936"/>
    <lineage>
        <taxon>Bacteria</taxon>
        <taxon>Bacillati</taxon>
        <taxon>Bacillota</taxon>
        <taxon>Clostridia</taxon>
        <taxon>Eubacteriales</taxon>
        <taxon>Clostridiales Family XVII. Incertae Sedis</taxon>
        <taxon>Sulfobacillus</taxon>
    </lineage>
</organism>
<dbReference type="InterPro" id="IPR011990">
    <property type="entry name" value="TPR-like_helical_dom_sf"/>
</dbReference>
<sequence>MIASLVIVIGVILLDQVRRLTQEELKKKKMKTGPYWVQPLLRDGRFDEIAKRYRKMSAATPRAVLRLAFLGLADLYQLNPDGAISYFQQAMGGALGKTLNDLEHNVAVAYLQKGWVDKATAILEEHRRIHGRVIIVTYVLVLLLNGRRDDARRFYTLNPITSGAKAGLEALLTFDPRRPASLNEAMAVWHDPYWRLYHLVLPRLFAQWDAEVFFHDPNRCPRLVDQVLSLIRQVEAVPAFFMSPGLQQMRRLLLVVSRRLESDADCRSMHGLIRGYDEWAEELPVAEAVRQDWASFWRRLNYVIDHTAYPAMDPAQTDLWITRQLPAGSIRINTRSPNSDLFLCPSIYKGVRILRAFQPYPRIYAEFMAFDEAERTASWVNPLVAVLTEDDTLRHILEPLIDAIVFDVQAVTPERIRDTLIRLPGRYRARLEGSFGEGAVEADGLEAF</sequence>
<evidence type="ECO:0000313" key="2">
    <source>
        <dbReference type="Proteomes" id="UP000005439"/>
    </source>
</evidence>
<dbReference type="PATRIC" id="fig|679936.5.peg.1414"/>
<name>G8TWE8_SULAD</name>
<reference evidence="1 2" key="2">
    <citation type="journal article" date="2012" name="Stand. Genomic Sci.">
        <title>Complete genome sequence of the moderately thermophilic mineral-sulfide-oxidizing firmicute Sulfobacillus acidophilus type strain (NAL(T)).</title>
        <authorList>
            <person name="Anderson I."/>
            <person name="Chertkov O."/>
            <person name="Chen A."/>
            <person name="Saunders E."/>
            <person name="Lapidus A."/>
            <person name="Nolan M."/>
            <person name="Lucas S."/>
            <person name="Hammon N."/>
            <person name="Deshpande S."/>
            <person name="Cheng J.F."/>
            <person name="Han C."/>
            <person name="Tapia R."/>
            <person name="Goodwin L.A."/>
            <person name="Pitluck S."/>
            <person name="Liolios K."/>
            <person name="Pagani I."/>
            <person name="Ivanova N."/>
            <person name="Mikhailova N."/>
            <person name="Pati A."/>
            <person name="Palaniappan K."/>
            <person name="Land M."/>
            <person name="Pan C."/>
            <person name="Rohde M."/>
            <person name="Pukall R."/>
            <person name="Goker M."/>
            <person name="Detter J.C."/>
            <person name="Woyke T."/>
            <person name="Bristow J."/>
            <person name="Eisen J.A."/>
            <person name="Markowitz V."/>
            <person name="Hugenholtz P."/>
            <person name="Kyrpides N.C."/>
            <person name="Klenk H.P."/>
            <person name="Mavromatis K."/>
        </authorList>
    </citation>
    <scope>NUCLEOTIDE SEQUENCE [LARGE SCALE GENOMIC DNA]</scope>
    <source>
        <strain evidence="2">ATCC 700253 / DSM 10332 / NAL</strain>
    </source>
</reference>
<dbReference type="AlphaFoldDB" id="G8TWE8"/>
<evidence type="ECO:0008006" key="3">
    <source>
        <dbReference type="Google" id="ProtNLM"/>
    </source>
</evidence>
<reference evidence="2" key="1">
    <citation type="submission" date="2011-12" db="EMBL/GenBank/DDBJ databases">
        <title>The complete genome of chromosome of Sulfobacillus acidophilus DSM 10332.</title>
        <authorList>
            <person name="Lucas S."/>
            <person name="Han J."/>
            <person name="Lapidus A."/>
            <person name="Bruce D."/>
            <person name="Goodwin L."/>
            <person name="Pitluck S."/>
            <person name="Peters L."/>
            <person name="Kyrpides N."/>
            <person name="Mavromatis K."/>
            <person name="Ivanova N."/>
            <person name="Mikhailova N."/>
            <person name="Chertkov O."/>
            <person name="Saunders E."/>
            <person name="Detter J.C."/>
            <person name="Tapia R."/>
            <person name="Han C."/>
            <person name="Land M."/>
            <person name="Hauser L."/>
            <person name="Markowitz V."/>
            <person name="Cheng J.-F."/>
            <person name="Hugenholtz P."/>
            <person name="Woyke T."/>
            <person name="Wu D."/>
            <person name="Pukall R."/>
            <person name="Gehrich-Schroeter G."/>
            <person name="Schneider S."/>
            <person name="Klenk H.-P."/>
            <person name="Eisen J.A."/>
        </authorList>
    </citation>
    <scope>NUCLEOTIDE SEQUENCE [LARGE SCALE GENOMIC DNA]</scope>
    <source>
        <strain evidence="2">ATCC 700253 / DSM 10332 / NAL</strain>
    </source>
</reference>
<dbReference type="Gene3D" id="1.25.40.10">
    <property type="entry name" value="Tetratricopeptide repeat domain"/>
    <property type="match status" value="1"/>
</dbReference>
<gene>
    <name evidence="1" type="ordered locus">Sulac_1349</name>
</gene>
<dbReference type="KEGG" id="sap:Sulac_1349"/>
<accession>G8TWE8</accession>
<dbReference type="HOGENOM" id="CLU_625448_0_0_9"/>
<evidence type="ECO:0000313" key="1">
    <source>
        <dbReference type="EMBL" id="AEW04846.1"/>
    </source>
</evidence>
<dbReference type="EMBL" id="CP003179">
    <property type="protein sequence ID" value="AEW04846.1"/>
    <property type="molecule type" value="Genomic_DNA"/>
</dbReference>
<proteinExistence type="predicted"/>